<evidence type="ECO:0000313" key="1">
    <source>
        <dbReference type="Proteomes" id="UP000790787"/>
    </source>
</evidence>
<gene>
    <name evidence="2" type="primary">LOC142178899</name>
</gene>
<sequence>MGKNVKKGKDIIESLNSSTPAINLEPSPNTPNQSNTIGEGTSSQSNIIGETECSSTRGPRTLLTISPAGLEPSFECSECITKSFKHELYPNGVNWKSVSNEIKNFYFGKFKKVFYWDSSIDSVVRIQWERRASKRYSDFVSKLKSNGVQLGTIPNNVWESWLRLWKDPKCVEKSEINSKNRCAGSGVATGTHTGGSINVGEHRKRLAVKNGRDPTPSELHLHVHTHGNDGTSFVAEKSRIVHEKYQEILQQQTQTQSDIDQCKAFYQAAGGEKKRRVYGLGSQAKCYYGPDLHGSFGSDATSSATPRNAQSTPIGNLDELVMRLIPALTDHIVPVIVERVRELVSLPSHNQILMWHLQFLHPVLLLTLMSDERRQNCDRNKQYIDAYFPRKTLLQIYSVANPSPILRQLGFFRHYELSYEHFRDKLESVANSSLNNCSDGKH</sequence>
<name>A0AC58U5P5_TOBAC</name>
<accession>A0AC58U5P5</accession>
<dbReference type="Proteomes" id="UP000790787">
    <property type="component" value="Chromosome 3"/>
</dbReference>
<protein>
    <submittedName>
        <fullName evidence="2">Uncharacterized protein LOC142178899</fullName>
    </submittedName>
</protein>
<keyword evidence="1" id="KW-1185">Reference proteome</keyword>
<proteinExistence type="predicted"/>
<dbReference type="RefSeq" id="XP_075104805.1">
    <property type="nucleotide sequence ID" value="XM_075248704.1"/>
</dbReference>
<reference evidence="2" key="2">
    <citation type="submission" date="2025-08" db="UniProtKB">
        <authorList>
            <consortium name="RefSeq"/>
        </authorList>
    </citation>
    <scope>IDENTIFICATION</scope>
    <source>
        <tissue evidence="2">Leaf</tissue>
    </source>
</reference>
<evidence type="ECO:0000313" key="2">
    <source>
        <dbReference type="RefSeq" id="XP_075104805.1"/>
    </source>
</evidence>
<reference evidence="1" key="1">
    <citation type="journal article" date="2014" name="Nat. Commun.">
        <title>The tobacco genome sequence and its comparison with those of tomato and potato.</title>
        <authorList>
            <person name="Sierro N."/>
            <person name="Battey J.N."/>
            <person name="Ouadi S."/>
            <person name="Bakaher N."/>
            <person name="Bovet L."/>
            <person name="Willig A."/>
            <person name="Goepfert S."/>
            <person name="Peitsch M.C."/>
            <person name="Ivanov N.V."/>
        </authorList>
    </citation>
    <scope>NUCLEOTIDE SEQUENCE [LARGE SCALE GENOMIC DNA]</scope>
</reference>
<organism evidence="1 2">
    <name type="scientific">Nicotiana tabacum</name>
    <name type="common">Common tobacco</name>
    <dbReference type="NCBI Taxonomy" id="4097"/>
    <lineage>
        <taxon>Eukaryota</taxon>
        <taxon>Viridiplantae</taxon>
        <taxon>Streptophyta</taxon>
        <taxon>Embryophyta</taxon>
        <taxon>Tracheophyta</taxon>
        <taxon>Spermatophyta</taxon>
        <taxon>Magnoliopsida</taxon>
        <taxon>eudicotyledons</taxon>
        <taxon>Gunneridae</taxon>
        <taxon>Pentapetalae</taxon>
        <taxon>asterids</taxon>
        <taxon>lamiids</taxon>
        <taxon>Solanales</taxon>
        <taxon>Solanaceae</taxon>
        <taxon>Nicotianoideae</taxon>
        <taxon>Nicotianeae</taxon>
        <taxon>Nicotiana</taxon>
    </lineage>
</organism>